<evidence type="ECO:0000313" key="1">
    <source>
        <dbReference type="EMBL" id="OGX82910.1"/>
    </source>
</evidence>
<reference evidence="1 2" key="1">
    <citation type="submission" date="2016-08" db="EMBL/GenBank/DDBJ databases">
        <title>Hymenobacter coccineus sp. nov., Hymenobacter lapidarius sp. nov. and Hymenobacter glacialis sp. nov., isolated from Antarctic soil.</title>
        <authorList>
            <person name="Sedlacek I."/>
            <person name="Kralova S."/>
            <person name="Kyrova K."/>
            <person name="Maslanova I."/>
            <person name="Stankova E."/>
            <person name="Vrbovska V."/>
            <person name="Nemec M."/>
            <person name="Bartak M."/>
            <person name="Svec P."/>
            <person name="Busse H.-J."/>
            <person name="Pantucek R."/>
        </authorList>
    </citation>
    <scope>NUCLEOTIDE SEQUENCE [LARGE SCALE GENOMIC DNA]</scope>
    <source>
        <strain evidence="1 2">CCM 8643</strain>
    </source>
</reference>
<proteinExistence type="predicted"/>
<dbReference type="Gene3D" id="3.40.50.1110">
    <property type="entry name" value="SGNH hydrolase"/>
    <property type="match status" value="2"/>
</dbReference>
<dbReference type="SUPFAM" id="SSF52266">
    <property type="entry name" value="SGNH hydrolase"/>
    <property type="match status" value="1"/>
</dbReference>
<dbReference type="RefSeq" id="WP_070729645.1">
    <property type="nucleotide sequence ID" value="NZ_MDZB01000137.1"/>
</dbReference>
<dbReference type="Proteomes" id="UP000176294">
    <property type="component" value="Unassembled WGS sequence"/>
</dbReference>
<dbReference type="GO" id="GO:0016788">
    <property type="term" value="F:hydrolase activity, acting on ester bonds"/>
    <property type="evidence" value="ECO:0007669"/>
    <property type="project" value="UniProtKB-ARBA"/>
</dbReference>
<protein>
    <recommendedName>
        <fullName evidence="3">G-D-S-L family lipolytic protein</fullName>
    </recommendedName>
</protein>
<gene>
    <name evidence="1" type="ORF">BEN47_17990</name>
</gene>
<sequence>MNLNFRRSAPFLALLGLALGGCQPDLEDDPKSSAGQADFTTYIAVGNSLTAGFGDNGLYREGQLKSYPNFLAQQFRTVGGGDFVQPLFTEAQSNGSGYLSLTGFTATGTPITTLVTTNRAVRGGTAAAPLFTKFTDPINNLAVPGIRMSDILTAGYGSVQGNPYFERITPDATPGQTYLQRVQATVAALKPTFFTEWLGNNDVLGFATAGGAASSLTPVATFTTNTNLVLDALTAGGAKGLVATIPDVTGIPFFTTVGPGFRATLAANNVPGVVALTGAAPGGATSGNRKQIATADIRDAAGSGRQLFTLTSAPFLPLLGRPTGAPWRSFVPRAALATYLSAYGIDTLQAFGATPANPIPSTFILDDVEQGQVQTATTAFNAALTAAANQRNLAVFDANIFFRSVATSGFVTNGVPNTASFISGNLFSLDGVHPTPRGYAVIANEMIKAINAKYGAAVPGLDPTAYRGVRFPQ</sequence>
<evidence type="ECO:0008006" key="3">
    <source>
        <dbReference type="Google" id="ProtNLM"/>
    </source>
</evidence>
<comment type="caution">
    <text evidence="1">The sequence shown here is derived from an EMBL/GenBank/DDBJ whole genome shotgun (WGS) entry which is preliminary data.</text>
</comment>
<keyword evidence="2" id="KW-1185">Reference proteome</keyword>
<accession>A0A1G1SWB6</accession>
<dbReference type="AlphaFoldDB" id="A0A1G1SWB6"/>
<dbReference type="OrthoDB" id="9764164at2"/>
<dbReference type="STRING" id="1908237.BEN47_17990"/>
<dbReference type="PROSITE" id="PS51257">
    <property type="entry name" value="PROKAR_LIPOPROTEIN"/>
    <property type="match status" value="1"/>
</dbReference>
<name>A0A1G1SWB6_9BACT</name>
<organism evidence="1 2">
    <name type="scientific">Hymenobacter lapidarius</name>
    <dbReference type="NCBI Taxonomy" id="1908237"/>
    <lineage>
        <taxon>Bacteria</taxon>
        <taxon>Pseudomonadati</taxon>
        <taxon>Bacteroidota</taxon>
        <taxon>Cytophagia</taxon>
        <taxon>Cytophagales</taxon>
        <taxon>Hymenobacteraceae</taxon>
        <taxon>Hymenobacter</taxon>
    </lineage>
</organism>
<dbReference type="EMBL" id="MDZB01000137">
    <property type="protein sequence ID" value="OGX82910.1"/>
    <property type="molecule type" value="Genomic_DNA"/>
</dbReference>
<evidence type="ECO:0000313" key="2">
    <source>
        <dbReference type="Proteomes" id="UP000176294"/>
    </source>
</evidence>
<dbReference type="InterPro" id="IPR036514">
    <property type="entry name" value="SGNH_hydro_sf"/>
</dbReference>